<organism evidence="2 3">
    <name type="scientific">Penicillium italicum</name>
    <name type="common">Blue mold</name>
    <dbReference type="NCBI Taxonomy" id="40296"/>
    <lineage>
        <taxon>Eukaryota</taxon>
        <taxon>Fungi</taxon>
        <taxon>Dikarya</taxon>
        <taxon>Ascomycota</taxon>
        <taxon>Pezizomycotina</taxon>
        <taxon>Eurotiomycetes</taxon>
        <taxon>Eurotiomycetidae</taxon>
        <taxon>Eurotiales</taxon>
        <taxon>Aspergillaceae</taxon>
        <taxon>Penicillium</taxon>
    </lineage>
</organism>
<dbReference type="Proteomes" id="UP000030104">
    <property type="component" value="Unassembled WGS sequence"/>
</dbReference>
<protein>
    <submittedName>
        <fullName evidence="2">Uncharacterized protein</fullName>
    </submittedName>
</protein>
<dbReference type="AlphaFoldDB" id="A0A0A2KNF2"/>
<dbReference type="HOGENOM" id="CLU_2942516_0_0_1"/>
<comment type="caution">
    <text evidence="2">The sequence shown here is derived from an EMBL/GenBank/DDBJ whole genome shotgun (WGS) entry which is preliminary data.</text>
</comment>
<accession>A0A0A2KNF2</accession>
<proteinExistence type="predicted"/>
<dbReference type="EMBL" id="JQGA01001201">
    <property type="protein sequence ID" value="KGO68416.1"/>
    <property type="molecule type" value="Genomic_DNA"/>
</dbReference>
<feature type="signal peptide" evidence="1">
    <location>
        <begin position="1"/>
        <end position="19"/>
    </location>
</feature>
<name>A0A0A2KNF2_PENIT</name>
<evidence type="ECO:0000313" key="2">
    <source>
        <dbReference type="EMBL" id="KGO68416.1"/>
    </source>
</evidence>
<reference evidence="2 3" key="1">
    <citation type="journal article" date="2015" name="Mol. Plant Microbe Interact.">
        <title>Genome, transcriptome, and functional analyses of Penicillium expansum provide new insights into secondary metabolism and pathogenicity.</title>
        <authorList>
            <person name="Ballester A.R."/>
            <person name="Marcet-Houben M."/>
            <person name="Levin E."/>
            <person name="Sela N."/>
            <person name="Selma-Lazaro C."/>
            <person name="Carmona L."/>
            <person name="Wisniewski M."/>
            <person name="Droby S."/>
            <person name="Gonzalez-Candelas L."/>
            <person name="Gabaldon T."/>
        </authorList>
    </citation>
    <scope>NUCLEOTIDE SEQUENCE [LARGE SCALE GENOMIC DNA]</scope>
    <source>
        <strain evidence="2 3">PHI-1</strain>
    </source>
</reference>
<keyword evidence="3" id="KW-1185">Reference proteome</keyword>
<keyword evidence="1" id="KW-0732">Signal</keyword>
<feature type="chain" id="PRO_5001990310" evidence="1">
    <location>
        <begin position="20"/>
        <end position="60"/>
    </location>
</feature>
<sequence>MFWCGCSNQLLYLIGLSMGFSSTSQSGPRSSKVWAWEWYNLCLYLQYSIRYSTTTVSPAV</sequence>
<evidence type="ECO:0000256" key="1">
    <source>
        <dbReference type="SAM" id="SignalP"/>
    </source>
</evidence>
<evidence type="ECO:0000313" key="3">
    <source>
        <dbReference type="Proteomes" id="UP000030104"/>
    </source>
</evidence>
<gene>
    <name evidence="2" type="ORF">PITC_070410</name>
</gene>